<keyword evidence="5 12" id="KW-0288">FMN</keyword>
<keyword evidence="6 12" id="KW-0819">tRNA processing</keyword>
<feature type="binding site" evidence="14">
    <location>
        <begin position="226"/>
        <end position="227"/>
    </location>
    <ligand>
        <name>FMN</name>
        <dbReference type="ChEBI" id="CHEBI:58210"/>
    </ligand>
</feature>
<dbReference type="Pfam" id="PF01207">
    <property type="entry name" value="Dus"/>
    <property type="match status" value="1"/>
</dbReference>
<evidence type="ECO:0000313" key="16">
    <source>
        <dbReference type="EMBL" id="SHK21957.1"/>
    </source>
</evidence>
<feature type="active site" description="Proton donor" evidence="13">
    <location>
        <position position="101"/>
    </location>
</feature>
<dbReference type="InterPro" id="IPR024036">
    <property type="entry name" value="tRNA-dHydroUridine_Synthase_C"/>
</dbReference>
<feature type="binding site" evidence="14">
    <location>
        <position position="71"/>
    </location>
    <ligand>
        <name>FMN</name>
        <dbReference type="ChEBI" id="CHEBI:58210"/>
    </ligand>
</feature>
<organism evidence="16 17">
    <name type="scientific">Rhodothermus profundi</name>
    <dbReference type="NCBI Taxonomy" id="633813"/>
    <lineage>
        <taxon>Bacteria</taxon>
        <taxon>Pseudomonadati</taxon>
        <taxon>Rhodothermota</taxon>
        <taxon>Rhodothermia</taxon>
        <taxon>Rhodothermales</taxon>
        <taxon>Rhodothermaceae</taxon>
        <taxon>Rhodothermus</taxon>
    </lineage>
</organism>
<dbReference type="InterPro" id="IPR001269">
    <property type="entry name" value="DUS_fam"/>
</dbReference>
<dbReference type="InterPro" id="IPR004652">
    <property type="entry name" value="DusB-like"/>
</dbReference>
<dbReference type="GO" id="GO:0000049">
    <property type="term" value="F:tRNA binding"/>
    <property type="evidence" value="ECO:0007669"/>
    <property type="project" value="UniProtKB-KW"/>
</dbReference>
<dbReference type="PIRSF" id="PIRSF006621">
    <property type="entry name" value="Dus"/>
    <property type="match status" value="1"/>
</dbReference>
<comment type="catalytic activity">
    <reaction evidence="11">
        <text>a 5,6-dihydrouridine in tRNA + NAD(+) = a uridine in tRNA + NADH + H(+)</text>
        <dbReference type="Rhea" id="RHEA:54452"/>
        <dbReference type="Rhea" id="RHEA-COMP:13339"/>
        <dbReference type="Rhea" id="RHEA-COMP:13887"/>
        <dbReference type="ChEBI" id="CHEBI:15378"/>
        <dbReference type="ChEBI" id="CHEBI:57540"/>
        <dbReference type="ChEBI" id="CHEBI:57945"/>
        <dbReference type="ChEBI" id="CHEBI:65315"/>
        <dbReference type="ChEBI" id="CHEBI:74443"/>
    </reaction>
</comment>
<evidence type="ECO:0000259" key="15">
    <source>
        <dbReference type="Pfam" id="PF01207"/>
    </source>
</evidence>
<dbReference type="OrthoDB" id="9764501at2"/>
<evidence type="ECO:0000256" key="14">
    <source>
        <dbReference type="PIRSR" id="PIRSR006621-2"/>
    </source>
</evidence>
<dbReference type="PANTHER" id="PTHR45846:SF1">
    <property type="entry name" value="TRNA-DIHYDROURIDINE(47) SYNTHASE [NAD(P)(+)]-LIKE"/>
    <property type="match status" value="1"/>
</dbReference>
<name>A0A1M6QPL8_9BACT</name>
<dbReference type="STRING" id="633813.SAMN04488087_0704"/>
<dbReference type="EMBL" id="FRAU01000001">
    <property type="protein sequence ID" value="SHK21957.1"/>
    <property type="molecule type" value="Genomic_DNA"/>
</dbReference>
<dbReference type="AlphaFoldDB" id="A0A1M6QPL8"/>
<keyword evidence="17" id="KW-1185">Reference proteome</keyword>
<dbReference type="Proteomes" id="UP000185812">
    <property type="component" value="Unassembled WGS sequence"/>
</dbReference>
<evidence type="ECO:0000256" key="3">
    <source>
        <dbReference type="ARBA" id="ARBA00022555"/>
    </source>
</evidence>
<comment type="catalytic activity">
    <reaction evidence="10">
        <text>a 5,6-dihydrouridine in tRNA + NADP(+) = a uridine in tRNA + NADPH + H(+)</text>
        <dbReference type="Rhea" id="RHEA:23624"/>
        <dbReference type="Rhea" id="RHEA-COMP:13339"/>
        <dbReference type="Rhea" id="RHEA-COMP:13887"/>
        <dbReference type="ChEBI" id="CHEBI:15378"/>
        <dbReference type="ChEBI" id="CHEBI:57783"/>
        <dbReference type="ChEBI" id="CHEBI:58349"/>
        <dbReference type="ChEBI" id="CHEBI:65315"/>
        <dbReference type="ChEBI" id="CHEBI:74443"/>
    </reaction>
</comment>
<protein>
    <recommendedName>
        <fullName evidence="12">tRNA-dihydrouridine synthase</fullName>
        <ecNumber evidence="12">1.3.1.-</ecNumber>
    </recommendedName>
</protein>
<keyword evidence="3" id="KW-0820">tRNA-binding</keyword>
<keyword evidence="14" id="KW-0547">Nucleotide-binding</keyword>
<evidence type="ECO:0000256" key="9">
    <source>
        <dbReference type="ARBA" id="ARBA00023002"/>
    </source>
</evidence>
<dbReference type="InterPro" id="IPR035587">
    <property type="entry name" value="DUS-like_FMN-bd"/>
</dbReference>
<gene>
    <name evidence="16" type="ORF">SAMN04488087_0704</name>
</gene>
<keyword evidence="8" id="KW-0694">RNA-binding</keyword>
<keyword evidence="4 12" id="KW-0285">Flavoprotein</keyword>
<dbReference type="PROSITE" id="PS01136">
    <property type="entry name" value="UPF0034"/>
    <property type="match status" value="1"/>
</dbReference>
<evidence type="ECO:0000256" key="13">
    <source>
        <dbReference type="PIRSR" id="PIRSR006621-1"/>
    </source>
</evidence>
<evidence type="ECO:0000256" key="2">
    <source>
        <dbReference type="ARBA" id="ARBA00002790"/>
    </source>
</evidence>
<feature type="binding site" evidence="14">
    <location>
        <position position="170"/>
    </location>
    <ligand>
        <name>FMN</name>
        <dbReference type="ChEBI" id="CHEBI:58210"/>
    </ligand>
</feature>
<evidence type="ECO:0000256" key="1">
    <source>
        <dbReference type="ARBA" id="ARBA00001917"/>
    </source>
</evidence>
<dbReference type="SUPFAM" id="SSF51395">
    <property type="entry name" value="FMN-linked oxidoreductases"/>
    <property type="match status" value="1"/>
</dbReference>
<dbReference type="EC" id="1.3.1.-" evidence="12"/>
<evidence type="ECO:0000256" key="4">
    <source>
        <dbReference type="ARBA" id="ARBA00022630"/>
    </source>
</evidence>
<dbReference type="PANTHER" id="PTHR45846">
    <property type="entry name" value="TRNA-DIHYDROURIDINE(47) SYNTHASE [NAD(P)(+)]-LIKE"/>
    <property type="match status" value="1"/>
</dbReference>
<evidence type="ECO:0000256" key="7">
    <source>
        <dbReference type="ARBA" id="ARBA00022857"/>
    </source>
</evidence>
<evidence type="ECO:0000256" key="10">
    <source>
        <dbReference type="ARBA" id="ARBA00048205"/>
    </source>
</evidence>
<dbReference type="CDD" id="cd02801">
    <property type="entry name" value="DUS_like_FMN"/>
    <property type="match status" value="1"/>
</dbReference>
<keyword evidence="9 12" id="KW-0560">Oxidoreductase</keyword>
<evidence type="ECO:0000256" key="6">
    <source>
        <dbReference type="ARBA" id="ARBA00022694"/>
    </source>
</evidence>
<dbReference type="Gene3D" id="1.10.1200.80">
    <property type="entry name" value="Putative flavin oxidoreducatase, domain 2"/>
    <property type="match status" value="1"/>
</dbReference>
<dbReference type="InterPro" id="IPR013785">
    <property type="entry name" value="Aldolase_TIM"/>
</dbReference>
<evidence type="ECO:0000256" key="8">
    <source>
        <dbReference type="ARBA" id="ARBA00022884"/>
    </source>
</evidence>
<sequence>MRIGTIELGARPLFLAPMEDVSDPPFRLLCKRYGADMVFTEFISSGGLLHESEDAVKKLDIYDEERPVGIQIFGGELEQVREAARIVDRIGPDVIDINFGCPVRKVVCKDAGAGVLRDLKKMRALTEAVVEVATRPVTVKTRLGWDDRSIRILEVARMLEDCGVQALTVHARTRAQMYKGSARWEWLRRLKELGLSIPIIGNGDATTPEKVKQMFEETGVDAVMIGRGAIGNPWIFRDAKLYMETGELPPPPSWEERVRVVAEHLELKCQWLGERKGVLEMRRMYGGYFKGFPGASRLRQLLMHKETKAEVLEILLNFRPDDPEVQVTVPRTLQAVPVVLTARLPRPTRQKALAADKA</sequence>
<feature type="binding site" evidence="14">
    <location>
        <position position="140"/>
    </location>
    <ligand>
        <name>FMN</name>
        <dbReference type="ChEBI" id="CHEBI:58210"/>
    </ligand>
</feature>
<reference evidence="17" key="1">
    <citation type="submission" date="2016-11" db="EMBL/GenBank/DDBJ databases">
        <authorList>
            <person name="Varghese N."/>
            <person name="Submissions S."/>
        </authorList>
    </citation>
    <scope>NUCLEOTIDE SEQUENCE [LARGE SCALE GENOMIC DNA]</scope>
    <source>
        <strain evidence="17">DSM 22212</strain>
    </source>
</reference>
<evidence type="ECO:0000256" key="11">
    <source>
        <dbReference type="ARBA" id="ARBA00048802"/>
    </source>
</evidence>
<comment type="cofactor">
    <cofactor evidence="1 12 14">
        <name>FMN</name>
        <dbReference type="ChEBI" id="CHEBI:58210"/>
    </cofactor>
</comment>
<proteinExistence type="inferred from homology"/>
<evidence type="ECO:0000313" key="17">
    <source>
        <dbReference type="Proteomes" id="UP000185812"/>
    </source>
</evidence>
<dbReference type="NCBIfam" id="TIGR00737">
    <property type="entry name" value="nifR3_yhdG"/>
    <property type="match status" value="1"/>
</dbReference>
<dbReference type="Gene3D" id="3.20.20.70">
    <property type="entry name" value="Aldolase class I"/>
    <property type="match status" value="1"/>
</dbReference>
<evidence type="ECO:0000256" key="12">
    <source>
        <dbReference type="PIRNR" id="PIRNR006621"/>
    </source>
</evidence>
<comment type="function">
    <text evidence="2 12">Catalyzes the synthesis of 5,6-dihydrouridine (D), a modified base found in the D-loop of most tRNAs, via the reduction of the C5-C6 double bond in target uridines.</text>
</comment>
<feature type="domain" description="DUS-like FMN-binding" evidence="15">
    <location>
        <begin position="15"/>
        <end position="315"/>
    </location>
</feature>
<dbReference type="RefSeq" id="WP_072714540.1">
    <property type="nucleotide sequence ID" value="NZ_FRAU01000001.1"/>
</dbReference>
<keyword evidence="7" id="KW-0521">NADP</keyword>
<accession>A0A1M6QPL8</accession>
<dbReference type="GO" id="GO:0017150">
    <property type="term" value="F:tRNA dihydrouridine synthase activity"/>
    <property type="evidence" value="ECO:0007669"/>
    <property type="project" value="InterPro"/>
</dbReference>
<dbReference type="GO" id="GO:0050660">
    <property type="term" value="F:flavin adenine dinucleotide binding"/>
    <property type="evidence" value="ECO:0007669"/>
    <property type="project" value="InterPro"/>
</dbReference>
<comment type="similarity">
    <text evidence="12">Belongs to the dus family.</text>
</comment>
<dbReference type="InterPro" id="IPR018517">
    <property type="entry name" value="tRNA_hU_synthase_CS"/>
</dbReference>
<evidence type="ECO:0000256" key="5">
    <source>
        <dbReference type="ARBA" id="ARBA00022643"/>
    </source>
</evidence>